<comment type="similarity">
    <text evidence="1">Belongs to the isocitrate and isopropylmalate dehydrogenases family.</text>
</comment>
<comment type="caution">
    <text evidence="4">The sequence shown here is derived from an EMBL/GenBank/DDBJ whole genome shotgun (WGS) entry which is preliminary data.</text>
</comment>
<proteinExistence type="inferred from homology"/>
<dbReference type="Gene3D" id="3.40.718.10">
    <property type="entry name" value="Isopropylmalate Dehydrogenase"/>
    <property type="match status" value="1"/>
</dbReference>
<gene>
    <name evidence="4" type="ORF">niasHS_002121</name>
</gene>
<dbReference type="Pfam" id="PF00180">
    <property type="entry name" value="Iso_dh"/>
    <property type="match status" value="1"/>
</dbReference>
<dbReference type="PANTHER" id="PTHR11835:SF42">
    <property type="entry name" value="ISOCITRATE DEHYDROGENASE [NAD] SUBUNIT BETA, MITOCHONDRIAL"/>
    <property type="match status" value="1"/>
</dbReference>
<reference evidence="4 5" key="1">
    <citation type="submission" date="2024-10" db="EMBL/GenBank/DDBJ databases">
        <authorList>
            <person name="Kim D."/>
        </authorList>
    </citation>
    <scope>NUCLEOTIDE SEQUENCE [LARGE SCALE GENOMIC DNA]</scope>
    <source>
        <strain evidence="4">Taebaek</strain>
    </source>
</reference>
<evidence type="ECO:0000313" key="4">
    <source>
        <dbReference type="EMBL" id="KAL3104094.1"/>
    </source>
</evidence>
<evidence type="ECO:0000259" key="3">
    <source>
        <dbReference type="SMART" id="SM01329"/>
    </source>
</evidence>
<protein>
    <recommendedName>
        <fullName evidence="3">Isopropylmalate dehydrogenase-like domain-containing protein</fullName>
    </recommendedName>
</protein>
<evidence type="ECO:0000256" key="2">
    <source>
        <dbReference type="ARBA" id="ARBA00022532"/>
    </source>
</evidence>
<keyword evidence="2" id="KW-0816">Tricarboxylic acid cycle</keyword>
<accession>A0ABD2KNU7</accession>
<dbReference type="AlphaFoldDB" id="A0ABD2KNU7"/>
<dbReference type="SUPFAM" id="SSF53659">
    <property type="entry name" value="Isocitrate/Isopropylmalate dehydrogenase-like"/>
    <property type="match status" value="1"/>
</dbReference>
<feature type="domain" description="Isopropylmalate dehydrogenase-like" evidence="3">
    <location>
        <begin position="39"/>
        <end position="233"/>
    </location>
</feature>
<dbReference type="InterPro" id="IPR024084">
    <property type="entry name" value="IsoPropMal-DH-like_dom"/>
</dbReference>
<dbReference type="Proteomes" id="UP001620645">
    <property type="component" value="Unassembled WGS sequence"/>
</dbReference>
<sequence length="234" mass="26059">MSVVAAFSRRIFCPLIKSSRSLSTISPAIAVPEIAKKLKCTLIPGDGVGPELVYAVQDIVKATGIPIEFEEVFLSEVYYSRSASIEDVVESIARNNCVALKGAIQSSLDDKTDGLNTQLRKRLDLFANVVHIKALDGIRTRHNKMLDFVIIREQTEGEYSRMEHELVPGVIECLKIMTRVKCERVAKFAFDYATKHGRKKVTAVHKANIMKLGDGLFLNVCTETSKLYPKIEIS</sequence>
<name>A0ABD2KNU7_HETSC</name>
<dbReference type="SMART" id="SM01329">
    <property type="entry name" value="Iso_dh"/>
    <property type="match status" value="1"/>
</dbReference>
<keyword evidence="5" id="KW-1185">Reference proteome</keyword>
<dbReference type="EMBL" id="JBICCN010000007">
    <property type="protein sequence ID" value="KAL3104094.1"/>
    <property type="molecule type" value="Genomic_DNA"/>
</dbReference>
<evidence type="ECO:0000256" key="1">
    <source>
        <dbReference type="ARBA" id="ARBA00007769"/>
    </source>
</evidence>
<dbReference type="PANTHER" id="PTHR11835">
    <property type="entry name" value="DECARBOXYLATING DEHYDROGENASES-ISOCITRATE, ISOPROPYLMALATE, TARTRATE"/>
    <property type="match status" value="1"/>
</dbReference>
<organism evidence="4 5">
    <name type="scientific">Heterodera schachtii</name>
    <name type="common">Sugarbeet cyst nematode worm</name>
    <name type="synonym">Tylenchus schachtii</name>
    <dbReference type="NCBI Taxonomy" id="97005"/>
    <lineage>
        <taxon>Eukaryota</taxon>
        <taxon>Metazoa</taxon>
        <taxon>Ecdysozoa</taxon>
        <taxon>Nematoda</taxon>
        <taxon>Chromadorea</taxon>
        <taxon>Rhabditida</taxon>
        <taxon>Tylenchina</taxon>
        <taxon>Tylenchomorpha</taxon>
        <taxon>Tylenchoidea</taxon>
        <taxon>Heteroderidae</taxon>
        <taxon>Heteroderinae</taxon>
        <taxon>Heterodera</taxon>
    </lineage>
</organism>
<evidence type="ECO:0000313" key="5">
    <source>
        <dbReference type="Proteomes" id="UP001620645"/>
    </source>
</evidence>
<dbReference type="GO" id="GO:0006099">
    <property type="term" value="P:tricarboxylic acid cycle"/>
    <property type="evidence" value="ECO:0007669"/>
    <property type="project" value="UniProtKB-KW"/>
</dbReference>